<dbReference type="EMBL" id="RZTZ01000011">
    <property type="protein sequence ID" value="RVT58843.1"/>
    <property type="molecule type" value="Genomic_DNA"/>
</dbReference>
<keyword evidence="1" id="KW-1133">Transmembrane helix</keyword>
<dbReference type="GeneID" id="87618230"/>
<keyword evidence="3" id="KW-1185">Reference proteome</keyword>
<sequence>MKKNNWIIILMVVLPWLSAPLIGKKAFKKYFLAALTMNTYLVMEGRLAEKRKWWWFPYNVKPNVLGELPLIVGPFLIGSIWILKYTFGKFNLYLLVNLVVDSLFTYVGMDLFKKIGYVTLVRLTKFQLSVIFLIKTFVLYGSQLLYGSLSDRFKKEE</sequence>
<name>A0A3S2W210_9BACI</name>
<keyword evidence="1" id="KW-0472">Membrane</keyword>
<dbReference type="RefSeq" id="WP_127740461.1">
    <property type="nucleotide sequence ID" value="NZ_CAJCKN010000149.1"/>
</dbReference>
<evidence type="ECO:0000313" key="3">
    <source>
        <dbReference type="Proteomes" id="UP000288024"/>
    </source>
</evidence>
<feature type="transmembrane region" description="Helical" evidence="1">
    <location>
        <begin position="6"/>
        <end position="23"/>
    </location>
</feature>
<feature type="transmembrane region" description="Helical" evidence="1">
    <location>
        <begin position="68"/>
        <end position="85"/>
    </location>
</feature>
<keyword evidence="1" id="KW-0812">Transmembrane</keyword>
<feature type="transmembrane region" description="Helical" evidence="1">
    <location>
        <begin position="129"/>
        <end position="149"/>
    </location>
</feature>
<dbReference type="Proteomes" id="UP000288024">
    <property type="component" value="Unassembled WGS sequence"/>
</dbReference>
<gene>
    <name evidence="2" type="ORF">EM808_21015</name>
</gene>
<evidence type="ECO:0000313" key="2">
    <source>
        <dbReference type="EMBL" id="RVT58843.1"/>
    </source>
</evidence>
<comment type="caution">
    <text evidence="2">The sequence shown here is derived from an EMBL/GenBank/DDBJ whole genome shotgun (WGS) entry which is preliminary data.</text>
</comment>
<proteinExistence type="predicted"/>
<organism evidence="2 3">
    <name type="scientific">Niallia taxi</name>
    <dbReference type="NCBI Taxonomy" id="2499688"/>
    <lineage>
        <taxon>Bacteria</taxon>
        <taxon>Bacillati</taxon>
        <taxon>Bacillota</taxon>
        <taxon>Bacilli</taxon>
        <taxon>Bacillales</taxon>
        <taxon>Bacillaceae</taxon>
        <taxon>Niallia</taxon>
    </lineage>
</organism>
<protein>
    <submittedName>
        <fullName evidence="2">Uncharacterized protein</fullName>
    </submittedName>
</protein>
<dbReference type="AlphaFoldDB" id="A0A3S2W210"/>
<accession>A0A3S2W210</accession>
<evidence type="ECO:0000256" key="1">
    <source>
        <dbReference type="SAM" id="Phobius"/>
    </source>
</evidence>
<feature type="transmembrane region" description="Helical" evidence="1">
    <location>
        <begin position="92"/>
        <end position="109"/>
    </location>
</feature>
<reference evidence="2 3" key="1">
    <citation type="submission" date="2019-01" db="EMBL/GenBank/DDBJ databases">
        <title>Bacillus sp. M5HDSG1-1, whole genome shotgun sequence.</title>
        <authorList>
            <person name="Tuo L."/>
        </authorList>
    </citation>
    <scope>NUCLEOTIDE SEQUENCE [LARGE SCALE GENOMIC DNA]</scope>
    <source>
        <strain evidence="2 3">M5HDSG1-1</strain>
    </source>
</reference>